<evidence type="ECO:0000313" key="3">
    <source>
        <dbReference type="Proteomes" id="UP001396334"/>
    </source>
</evidence>
<evidence type="ECO:0000313" key="2">
    <source>
        <dbReference type="EMBL" id="KAK9004053.1"/>
    </source>
</evidence>
<accession>A0ABR2QTP4</accession>
<proteinExistence type="predicted"/>
<evidence type="ECO:0000256" key="1">
    <source>
        <dbReference type="SAM" id="MobiDB-lite"/>
    </source>
</evidence>
<dbReference type="EMBL" id="JBBPBN010000031">
    <property type="protein sequence ID" value="KAK9004053.1"/>
    <property type="molecule type" value="Genomic_DNA"/>
</dbReference>
<gene>
    <name evidence="2" type="ORF">V6N11_001867</name>
</gene>
<dbReference type="Proteomes" id="UP001396334">
    <property type="component" value="Unassembled WGS sequence"/>
</dbReference>
<feature type="region of interest" description="Disordered" evidence="1">
    <location>
        <begin position="71"/>
        <end position="116"/>
    </location>
</feature>
<comment type="caution">
    <text evidence="2">The sequence shown here is derived from an EMBL/GenBank/DDBJ whole genome shotgun (WGS) entry which is preliminary data.</text>
</comment>
<sequence length="256" mass="28519">MIVVSMGEINNKENIPPFPSKTPTLILTKPLSSKNIKGRLRIPLQDITNLLPQIYSTPVQSDTTSQALVSQAKCREKRDENELGSSERNRTLGDSSSVFSRRRSSEKGSENINSLGDDSLMHSLLERRKLKMDVQLCDKILSAERIVIEEKECTADVVVKEERWAAVAKERLNDEDNDVGRGVEVELGENTGPVNGIQDNVSDQTLDDLRCMGFQLRESNSEYIELSNSNGSYCGGKSCRHEFVVSDKLTLKRGGD</sequence>
<feature type="compositionally biased region" description="Basic and acidic residues" evidence="1">
    <location>
        <begin position="73"/>
        <end position="91"/>
    </location>
</feature>
<keyword evidence="3" id="KW-1185">Reference proteome</keyword>
<name>A0ABR2QTP4_9ROSI</name>
<reference evidence="2 3" key="1">
    <citation type="journal article" date="2024" name="G3 (Bethesda)">
        <title>Genome assembly of Hibiscus sabdariffa L. provides insights into metabolisms of medicinal natural products.</title>
        <authorList>
            <person name="Kim T."/>
        </authorList>
    </citation>
    <scope>NUCLEOTIDE SEQUENCE [LARGE SCALE GENOMIC DNA]</scope>
    <source>
        <strain evidence="2">TK-2024</strain>
        <tissue evidence="2">Old leaves</tissue>
    </source>
</reference>
<organism evidence="2 3">
    <name type="scientific">Hibiscus sabdariffa</name>
    <name type="common">roselle</name>
    <dbReference type="NCBI Taxonomy" id="183260"/>
    <lineage>
        <taxon>Eukaryota</taxon>
        <taxon>Viridiplantae</taxon>
        <taxon>Streptophyta</taxon>
        <taxon>Embryophyta</taxon>
        <taxon>Tracheophyta</taxon>
        <taxon>Spermatophyta</taxon>
        <taxon>Magnoliopsida</taxon>
        <taxon>eudicotyledons</taxon>
        <taxon>Gunneridae</taxon>
        <taxon>Pentapetalae</taxon>
        <taxon>rosids</taxon>
        <taxon>malvids</taxon>
        <taxon>Malvales</taxon>
        <taxon>Malvaceae</taxon>
        <taxon>Malvoideae</taxon>
        <taxon>Hibiscus</taxon>
    </lineage>
</organism>
<protein>
    <submittedName>
        <fullName evidence="2">Uncharacterized protein</fullName>
    </submittedName>
</protein>